<sequence>MLDLSKIAQQMQGISNHLAKEAEAAKTRIAIATQLLHQAQLQQPHLIQQLQTHGPQIGFAAAAPVEPLDTRVNIKPAPEAHTVLATDGSQINPSHHEIAYCYLLNIGRIVLHYGQSRFPMLDSQPEVIYRPEDLYTSRQWGIRTEEWMGYRRTVSESVVLAELGLDVHGGQGEPRQPETQATLEARQSSPHASIPTLAMTDGSLIYWFLDQLPAPARDQILEPILVAWDTLRAAQVPLVGYLSASRSSEALNFLRLQSCPYGQPDCQKHCEGQTDGAPCQVFSPLRDVTLWATLLEPGQRGPLFKSSADILQLYGDHQVYFCHVHVGAEIARVEFPEWVVNDNQLFESALSLTLTQVQKGFGYPVSLAEAHNQAVVRGGDRNRFFALLEQQMIRAGLQNVGTSYKEARKRGSIA</sequence>
<feature type="region of interest" description="Disordered" evidence="1">
    <location>
        <begin position="169"/>
        <end position="191"/>
    </location>
</feature>
<evidence type="ECO:0000256" key="1">
    <source>
        <dbReference type="SAM" id="MobiDB-lite"/>
    </source>
</evidence>
<evidence type="ECO:0000313" key="3">
    <source>
        <dbReference type="EMBL" id="NEZ56872.1"/>
    </source>
</evidence>
<evidence type="ECO:0000313" key="4">
    <source>
        <dbReference type="Proteomes" id="UP000481033"/>
    </source>
</evidence>
<dbReference type="Proteomes" id="UP000481033">
    <property type="component" value="Unassembled WGS sequence"/>
</dbReference>
<organism evidence="3 4">
    <name type="scientific">Adonisia turfae CCMR0081</name>
    <dbReference type="NCBI Taxonomy" id="2292702"/>
    <lineage>
        <taxon>Bacteria</taxon>
        <taxon>Bacillati</taxon>
        <taxon>Cyanobacteriota</taxon>
        <taxon>Adonisia</taxon>
        <taxon>Adonisia turfae</taxon>
    </lineage>
</organism>
<dbReference type="RefSeq" id="WP_163698860.1">
    <property type="nucleotide sequence ID" value="NZ_QXHD01000004.1"/>
</dbReference>
<gene>
    <name evidence="3" type="ORF">DXZ20_14525</name>
</gene>
<feature type="compositionally biased region" description="Polar residues" evidence="1">
    <location>
        <begin position="177"/>
        <end position="191"/>
    </location>
</feature>
<dbReference type="InterPro" id="IPR018977">
    <property type="entry name" value="NurA_domain"/>
</dbReference>
<keyword evidence="4" id="KW-1185">Reference proteome</keyword>
<proteinExistence type="predicted"/>
<name>A0A6M0RM35_9CYAN</name>
<dbReference type="EMBL" id="QXHD01000004">
    <property type="protein sequence ID" value="NEZ56872.1"/>
    <property type="molecule type" value="Genomic_DNA"/>
</dbReference>
<evidence type="ECO:0000259" key="2">
    <source>
        <dbReference type="SMART" id="SM00933"/>
    </source>
</evidence>
<accession>A0A6M0RM35</accession>
<dbReference type="SMART" id="SM00933">
    <property type="entry name" value="NurA"/>
    <property type="match status" value="1"/>
</dbReference>
<protein>
    <submittedName>
        <fullName evidence="3">Nuclease</fullName>
    </submittedName>
</protein>
<feature type="domain" description="NurA" evidence="2">
    <location>
        <begin position="81"/>
        <end position="376"/>
    </location>
</feature>
<comment type="caution">
    <text evidence="3">The sequence shown here is derived from an EMBL/GenBank/DDBJ whole genome shotgun (WGS) entry which is preliminary data.</text>
</comment>
<reference evidence="3 4" key="1">
    <citation type="journal article" date="2020" name="Microb. Ecol.">
        <title>Ecogenomics of the Marine Benthic Filamentous Cyanobacterium Adonisia.</title>
        <authorList>
            <person name="Walter J.M."/>
            <person name="Coutinho F.H."/>
            <person name="Leomil L."/>
            <person name="Hargreaves P.I."/>
            <person name="Campeao M.E."/>
            <person name="Vieira V.V."/>
            <person name="Silva B.S."/>
            <person name="Fistarol G.O."/>
            <person name="Salomon P.S."/>
            <person name="Sawabe T."/>
            <person name="Mino S."/>
            <person name="Hosokawa M."/>
            <person name="Miyashita H."/>
            <person name="Maruyama F."/>
            <person name="van Verk M.C."/>
            <person name="Dutilh B.E."/>
            <person name="Thompson C.C."/>
            <person name="Thompson F.L."/>
        </authorList>
    </citation>
    <scope>NUCLEOTIDE SEQUENCE [LARGE SCALE GENOMIC DNA]</scope>
    <source>
        <strain evidence="3 4">CCMR0081</strain>
    </source>
</reference>
<dbReference type="Pfam" id="PF09376">
    <property type="entry name" value="NurA"/>
    <property type="match status" value="1"/>
</dbReference>
<dbReference type="AlphaFoldDB" id="A0A6M0RM35"/>